<sequence length="64" mass="7129">MAVKSSGSSLSDMTLGNGYCVVDYRSINDYLNNPNDNEDEFVLKIRSLVIETNNRPSIETGFHS</sequence>
<gene>
    <name evidence="1" type="ORF">METZ01_LOCUS346069</name>
</gene>
<organism evidence="1">
    <name type="scientific">marine metagenome</name>
    <dbReference type="NCBI Taxonomy" id="408172"/>
    <lineage>
        <taxon>unclassified sequences</taxon>
        <taxon>metagenomes</taxon>
        <taxon>ecological metagenomes</taxon>
    </lineage>
</organism>
<dbReference type="EMBL" id="UINC01119413">
    <property type="protein sequence ID" value="SVC93215.1"/>
    <property type="molecule type" value="Genomic_DNA"/>
</dbReference>
<proteinExistence type="predicted"/>
<feature type="non-terminal residue" evidence="1">
    <location>
        <position position="64"/>
    </location>
</feature>
<dbReference type="AlphaFoldDB" id="A0A382R7Q3"/>
<accession>A0A382R7Q3</accession>
<reference evidence="1" key="1">
    <citation type="submission" date="2018-05" db="EMBL/GenBank/DDBJ databases">
        <authorList>
            <person name="Lanie J.A."/>
            <person name="Ng W.-L."/>
            <person name="Kazmierczak K.M."/>
            <person name="Andrzejewski T.M."/>
            <person name="Davidsen T.M."/>
            <person name="Wayne K.J."/>
            <person name="Tettelin H."/>
            <person name="Glass J.I."/>
            <person name="Rusch D."/>
            <person name="Podicherti R."/>
            <person name="Tsui H.-C.T."/>
            <person name="Winkler M.E."/>
        </authorList>
    </citation>
    <scope>NUCLEOTIDE SEQUENCE</scope>
</reference>
<dbReference type="Gene3D" id="3.40.225.10">
    <property type="entry name" value="Class II aldolase/adducin N-terminal domain"/>
    <property type="match status" value="1"/>
</dbReference>
<evidence type="ECO:0000313" key="1">
    <source>
        <dbReference type="EMBL" id="SVC93215.1"/>
    </source>
</evidence>
<protein>
    <submittedName>
        <fullName evidence="1">Uncharacterized protein</fullName>
    </submittedName>
</protein>
<dbReference type="InterPro" id="IPR036409">
    <property type="entry name" value="Aldolase_II/adducin_N_sf"/>
</dbReference>
<name>A0A382R7Q3_9ZZZZ</name>